<keyword evidence="8" id="KW-1185">Reference proteome</keyword>
<accession>A0A2T0AUM1</accession>
<protein>
    <recommendedName>
        <fullName evidence="1 4">Ribosome biogenesis GTPase A</fullName>
    </recommendedName>
</protein>
<evidence type="ECO:0000256" key="2">
    <source>
        <dbReference type="ARBA" id="ARBA00022741"/>
    </source>
</evidence>
<dbReference type="GO" id="GO:0006412">
    <property type="term" value="P:translation"/>
    <property type="evidence" value="ECO:0007669"/>
    <property type="project" value="TreeGrafter"/>
</dbReference>
<dbReference type="InterPro" id="IPR030378">
    <property type="entry name" value="G_CP_dom"/>
</dbReference>
<keyword evidence="4" id="KW-0963">Cytoplasm</keyword>
<dbReference type="Pfam" id="PF01926">
    <property type="entry name" value="MMR_HSR1"/>
    <property type="match status" value="1"/>
</dbReference>
<dbReference type="Gene3D" id="3.40.50.300">
    <property type="entry name" value="P-loop containing nucleotide triphosphate hydrolases"/>
    <property type="match status" value="1"/>
</dbReference>
<proteinExistence type="inferred from homology"/>
<reference evidence="7 8" key="1">
    <citation type="submission" date="2018-03" db="EMBL/GenBank/DDBJ databases">
        <title>Genome sequence of Moorella humiferrea DSM 23265.</title>
        <authorList>
            <person name="Poehlein A."/>
            <person name="Daniel R."/>
        </authorList>
    </citation>
    <scope>NUCLEOTIDE SEQUENCE [LARGE SCALE GENOMIC DNA]</scope>
    <source>
        <strain evidence="7 8">DSM 23265</strain>
    </source>
</reference>
<dbReference type="AlphaFoldDB" id="A0A2T0AUM1"/>
<dbReference type="GO" id="GO:0003924">
    <property type="term" value="F:GTPase activity"/>
    <property type="evidence" value="ECO:0007669"/>
    <property type="project" value="TreeGrafter"/>
</dbReference>
<name>A0A2T0AUM1_9FIRM</name>
<dbReference type="CDD" id="cd01856">
    <property type="entry name" value="YlqF"/>
    <property type="match status" value="1"/>
</dbReference>
<comment type="function">
    <text evidence="4">Required for a late step of 50S ribosomal subunit assembly. Has GTPase activity.</text>
</comment>
<evidence type="ECO:0000313" key="8">
    <source>
        <dbReference type="Proteomes" id="UP000238415"/>
    </source>
</evidence>
<dbReference type="PIRSF" id="PIRSF006230">
    <property type="entry name" value="MG442"/>
    <property type="match status" value="1"/>
</dbReference>
<comment type="caution">
    <text evidence="7">The sequence shown here is derived from an EMBL/GenBank/DDBJ whole genome shotgun (WGS) entry which is preliminary data.</text>
</comment>
<dbReference type="PANTHER" id="PTHR45782">
    <property type="entry name" value="MITOCHONDRIAL RIBOSOME-ASSOCIATED GTPASE 1"/>
    <property type="match status" value="1"/>
</dbReference>
<dbReference type="InterPro" id="IPR023179">
    <property type="entry name" value="GTP-bd_ortho_bundle_sf"/>
</dbReference>
<keyword evidence="3 4" id="KW-0342">GTP-binding</keyword>
<evidence type="ECO:0000256" key="4">
    <source>
        <dbReference type="PIRNR" id="PIRNR006230"/>
    </source>
</evidence>
<dbReference type="InterPro" id="IPR019991">
    <property type="entry name" value="GTP-bd_ribosome_bgen"/>
</dbReference>
<dbReference type="NCBIfam" id="TIGR03596">
    <property type="entry name" value="GTPase_YlqF"/>
    <property type="match status" value="1"/>
</dbReference>
<evidence type="ECO:0000256" key="1">
    <source>
        <dbReference type="ARBA" id="ARBA00014898"/>
    </source>
</evidence>
<dbReference type="GO" id="GO:0005525">
    <property type="term" value="F:GTP binding"/>
    <property type="evidence" value="ECO:0007669"/>
    <property type="project" value="UniProtKB-KW"/>
</dbReference>
<evidence type="ECO:0000256" key="5">
    <source>
        <dbReference type="PIRSR" id="PIRSR006230-1"/>
    </source>
</evidence>
<dbReference type="GO" id="GO:0005737">
    <property type="term" value="C:cytoplasm"/>
    <property type="evidence" value="ECO:0007669"/>
    <property type="project" value="UniProtKB-SubCell"/>
</dbReference>
<dbReference type="RefSeq" id="WP_106004897.1">
    <property type="nucleotide sequence ID" value="NZ_CP136419.1"/>
</dbReference>
<dbReference type="PRINTS" id="PR00326">
    <property type="entry name" value="GTP1OBG"/>
</dbReference>
<evidence type="ECO:0000313" key="7">
    <source>
        <dbReference type="EMBL" id="PRR74190.1"/>
    </source>
</evidence>
<sequence length="271" mass="29525">MPSGFKSFLPYLKVVDVVLEVADARLPVSSRFSGLNKILQGKARILVLTRCDLADPAVTAEWLQIFKKEGMTAVAVDARRGEGIATLQRHLAAMAGEKKLKLAARGLKMRPLRLMVVGIPNVGKSSLLNRLVGRGAARTGDRPGITRGPQWVRLGNELEILDTPGVIGKGREEGGGILWLGAIGCIAESSLMATDTANVILQFLLTVAPERLQERYGITEEEMGSADLLEIIGRRRGFLLAGKKIDQERTAMAVINDFREGQLGRYTLERP</sequence>
<dbReference type="PANTHER" id="PTHR45782:SF4">
    <property type="entry name" value="MITOCHONDRIAL RIBOSOME-ASSOCIATED GTPASE 1"/>
    <property type="match status" value="1"/>
</dbReference>
<organism evidence="7 8">
    <name type="scientific">Neomoorella humiferrea</name>
    <dbReference type="NCBI Taxonomy" id="676965"/>
    <lineage>
        <taxon>Bacteria</taxon>
        <taxon>Bacillati</taxon>
        <taxon>Bacillota</taxon>
        <taxon>Clostridia</taxon>
        <taxon>Neomoorellales</taxon>
        <taxon>Neomoorellaceae</taxon>
        <taxon>Neomoorella</taxon>
    </lineage>
</organism>
<dbReference type="EMBL" id="PVXM01000012">
    <property type="protein sequence ID" value="PRR74190.1"/>
    <property type="molecule type" value="Genomic_DNA"/>
</dbReference>
<evidence type="ECO:0000256" key="3">
    <source>
        <dbReference type="ARBA" id="ARBA00023134"/>
    </source>
</evidence>
<dbReference type="SUPFAM" id="SSF52540">
    <property type="entry name" value="P-loop containing nucleoside triphosphate hydrolases"/>
    <property type="match status" value="1"/>
</dbReference>
<dbReference type="InterPro" id="IPR006073">
    <property type="entry name" value="GTP-bd"/>
</dbReference>
<dbReference type="Proteomes" id="UP000238415">
    <property type="component" value="Unassembled WGS sequence"/>
</dbReference>
<keyword evidence="2 4" id="KW-0547">Nucleotide-binding</keyword>
<feature type="binding site" evidence="5">
    <location>
        <begin position="121"/>
        <end position="126"/>
    </location>
    <ligand>
        <name>GTP</name>
        <dbReference type="ChEBI" id="CHEBI:37565"/>
    </ligand>
</feature>
<evidence type="ECO:0000259" key="6">
    <source>
        <dbReference type="PROSITE" id="PS51721"/>
    </source>
</evidence>
<dbReference type="OrthoDB" id="9779790at2"/>
<gene>
    <name evidence="7" type="primary">rbgA</name>
    <name evidence="7" type="ORF">MOHU_08890</name>
</gene>
<feature type="domain" description="CP-type G" evidence="6">
    <location>
        <begin position="3"/>
        <end position="169"/>
    </location>
</feature>
<dbReference type="PROSITE" id="PS51721">
    <property type="entry name" value="G_CP"/>
    <property type="match status" value="1"/>
</dbReference>
<dbReference type="Gene3D" id="1.10.1580.10">
    <property type="match status" value="1"/>
</dbReference>
<comment type="similarity">
    <text evidence="4">Belongs to the TRAFAC class YlqF/YawG GTPase family. MTG1 subfamily.</text>
</comment>
<dbReference type="InterPro" id="IPR027417">
    <property type="entry name" value="P-loop_NTPase"/>
</dbReference>
<comment type="subcellular location">
    <subcellularLocation>
        <location evidence="4">Cytoplasm</location>
    </subcellularLocation>
</comment>
<feature type="binding site" evidence="5">
    <location>
        <position position="165"/>
    </location>
    <ligand>
        <name>GTP</name>
        <dbReference type="ChEBI" id="CHEBI:37565"/>
    </ligand>
</feature>
<dbReference type="InterPro" id="IPR016478">
    <property type="entry name" value="GTPase_MTG1"/>
</dbReference>